<keyword evidence="6" id="KW-1185">Reference proteome</keyword>
<protein>
    <submittedName>
        <fullName evidence="5">GntR family transcriptional regulator</fullName>
    </submittedName>
</protein>
<gene>
    <name evidence="5" type="ORF">H9650_12800</name>
</gene>
<comment type="caution">
    <text evidence="5">The sequence shown here is derived from an EMBL/GenBank/DDBJ whole genome shotgun (WGS) entry which is preliminary data.</text>
</comment>
<name>A0ABR8RB26_9BACI</name>
<dbReference type="PANTHER" id="PTHR38445:SF6">
    <property type="entry name" value="GNTR-FAMILY TRANSCRIPTIONAL REGULATOR"/>
    <property type="match status" value="1"/>
</dbReference>
<evidence type="ECO:0000313" key="6">
    <source>
        <dbReference type="Proteomes" id="UP000640786"/>
    </source>
</evidence>
<feature type="domain" description="HTH gntR-type" evidence="4">
    <location>
        <begin position="8"/>
        <end position="76"/>
    </location>
</feature>
<sequence length="122" mass="14289">MIDFLPDKPIYQQIMEKIFGDLLKGNVKPGDRLPSVREYALEFGVNANTMQRVYKELELLHLTETKRGQGTFVTEDMQRLEELREEMKQTLVTTFLNQMESFGFTEEEIIVQLSSRKRGELN</sequence>
<dbReference type="RefSeq" id="WP_191697378.1">
    <property type="nucleotide sequence ID" value="NZ_JACSQO010000006.1"/>
</dbReference>
<evidence type="ECO:0000259" key="4">
    <source>
        <dbReference type="PROSITE" id="PS50949"/>
    </source>
</evidence>
<dbReference type="Pfam" id="PF00392">
    <property type="entry name" value="GntR"/>
    <property type="match status" value="1"/>
</dbReference>
<evidence type="ECO:0000256" key="3">
    <source>
        <dbReference type="ARBA" id="ARBA00023163"/>
    </source>
</evidence>
<evidence type="ECO:0000256" key="2">
    <source>
        <dbReference type="ARBA" id="ARBA00023125"/>
    </source>
</evidence>
<organism evidence="5 6">
    <name type="scientific">Psychrobacillus faecigallinarum</name>
    <dbReference type="NCBI Taxonomy" id="2762235"/>
    <lineage>
        <taxon>Bacteria</taxon>
        <taxon>Bacillati</taxon>
        <taxon>Bacillota</taxon>
        <taxon>Bacilli</taxon>
        <taxon>Bacillales</taxon>
        <taxon>Bacillaceae</taxon>
        <taxon>Psychrobacillus</taxon>
    </lineage>
</organism>
<keyword evidence="1" id="KW-0805">Transcription regulation</keyword>
<dbReference type="InterPro" id="IPR000524">
    <property type="entry name" value="Tscrpt_reg_HTH_GntR"/>
</dbReference>
<dbReference type="PANTHER" id="PTHR38445">
    <property type="entry name" value="HTH-TYPE TRANSCRIPTIONAL REPRESSOR YTRA"/>
    <property type="match status" value="1"/>
</dbReference>
<proteinExistence type="predicted"/>
<dbReference type="Proteomes" id="UP000640786">
    <property type="component" value="Unassembled WGS sequence"/>
</dbReference>
<keyword evidence="3" id="KW-0804">Transcription</keyword>
<dbReference type="PROSITE" id="PS50949">
    <property type="entry name" value="HTH_GNTR"/>
    <property type="match status" value="1"/>
</dbReference>
<reference evidence="5 6" key="1">
    <citation type="submission" date="2020-08" db="EMBL/GenBank/DDBJ databases">
        <title>A Genomic Blueprint of the Chicken Gut Microbiome.</title>
        <authorList>
            <person name="Gilroy R."/>
            <person name="Ravi A."/>
            <person name="Getino M."/>
            <person name="Pursley I."/>
            <person name="Horton D.L."/>
            <person name="Alikhan N.-F."/>
            <person name="Baker D."/>
            <person name="Gharbi K."/>
            <person name="Hall N."/>
            <person name="Watson M."/>
            <person name="Adriaenssens E.M."/>
            <person name="Foster-Nyarko E."/>
            <person name="Jarju S."/>
            <person name="Secka A."/>
            <person name="Antonio M."/>
            <person name="Oren A."/>
            <person name="Chaudhuri R."/>
            <person name="La Ragione R.M."/>
            <person name="Hildebrand F."/>
            <person name="Pallen M.J."/>
        </authorList>
    </citation>
    <scope>NUCLEOTIDE SEQUENCE [LARGE SCALE GENOMIC DNA]</scope>
    <source>
        <strain evidence="5 6">Sa2BUA9</strain>
    </source>
</reference>
<dbReference type="InterPro" id="IPR036388">
    <property type="entry name" value="WH-like_DNA-bd_sf"/>
</dbReference>
<accession>A0ABR8RB26</accession>
<dbReference type="Gene3D" id="1.10.10.10">
    <property type="entry name" value="Winged helix-like DNA-binding domain superfamily/Winged helix DNA-binding domain"/>
    <property type="match status" value="1"/>
</dbReference>
<dbReference type="CDD" id="cd07377">
    <property type="entry name" value="WHTH_GntR"/>
    <property type="match status" value="1"/>
</dbReference>
<keyword evidence="2" id="KW-0238">DNA-binding</keyword>
<dbReference type="SMART" id="SM00345">
    <property type="entry name" value="HTH_GNTR"/>
    <property type="match status" value="1"/>
</dbReference>
<dbReference type="InterPro" id="IPR036390">
    <property type="entry name" value="WH_DNA-bd_sf"/>
</dbReference>
<dbReference type="SUPFAM" id="SSF46785">
    <property type="entry name" value="Winged helix' DNA-binding domain"/>
    <property type="match status" value="1"/>
</dbReference>
<evidence type="ECO:0000256" key="1">
    <source>
        <dbReference type="ARBA" id="ARBA00023015"/>
    </source>
</evidence>
<dbReference type="EMBL" id="JACSQO010000006">
    <property type="protein sequence ID" value="MBD7944996.1"/>
    <property type="molecule type" value="Genomic_DNA"/>
</dbReference>
<evidence type="ECO:0000313" key="5">
    <source>
        <dbReference type="EMBL" id="MBD7944996.1"/>
    </source>
</evidence>